<name>A0A1G7P8T0_9PROT</name>
<feature type="transmembrane region" description="Helical" evidence="2">
    <location>
        <begin position="40"/>
        <end position="59"/>
    </location>
</feature>
<dbReference type="Pfam" id="PF07835">
    <property type="entry name" value="COX4_pro_2"/>
    <property type="match status" value="1"/>
</dbReference>
<evidence type="ECO:0000259" key="3">
    <source>
        <dbReference type="Pfam" id="PF07835"/>
    </source>
</evidence>
<keyword evidence="2" id="KW-0812">Transmembrane</keyword>
<feature type="domain" description="Cytochrome c oxidase subunit IV bacterial aa3 type" evidence="3">
    <location>
        <begin position="29"/>
        <end position="59"/>
    </location>
</feature>
<evidence type="ECO:0000313" key="4">
    <source>
        <dbReference type="EMBL" id="SDF82673.1"/>
    </source>
</evidence>
<sequence>MTDPNRANENTEHGPMASETTEFKELERERKTTFGGVMKLLAYSSAAIAIVLALMFIFLT</sequence>
<keyword evidence="2" id="KW-0472">Membrane</keyword>
<keyword evidence="2" id="KW-1133">Transmembrane helix</keyword>
<protein>
    <submittedName>
        <fullName evidence="4">Aa3 type cytochrome c oxidase subunit IV</fullName>
    </submittedName>
</protein>
<reference evidence="4 5" key="1">
    <citation type="submission" date="2016-10" db="EMBL/GenBank/DDBJ databases">
        <authorList>
            <person name="de Groot N.N."/>
        </authorList>
    </citation>
    <scope>NUCLEOTIDE SEQUENCE [LARGE SCALE GENOMIC DNA]</scope>
    <source>
        <strain evidence="4 5">DSM 25584</strain>
    </source>
</reference>
<accession>A0A1G7P8T0</accession>
<proteinExistence type="predicted"/>
<dbReference type="AlphaFoldDB" id="A0A1G7P8T0"/>
<feature type="region of interest" description="Disordered" evidence="1">
    <location>
        <begin position="1"/>
        <end position="25"/>
    </location>
</feature>
<dbReference type="STRING" id="1082479.SAMN05216241_102476"/>
<dbReference type="Proteomes" id="UP000199415">
    <property type="component" value="Unassembled WGS sequence"/>
</dbReference>
<organism evidence="4 5">
    <name type="scientific">Limimonas halophila</name>
    <dbReference type="NCBI Taxonomy" id="1082479"/>
    <lineage>
        <taxon>Bacteria</taxon>
        <taxon>Pseudomonadati</taxon>
        <taxon>Pseudomonadota</taxon>
        <taxon>Alphaproteobacteria</taxon>
        <taxon>Rhodospirillales</taxon>
        <taxon>Rhodovibrionaceae</taxon>
        <taxon>Limimonas</taxon>
    </lineage>
</organism>
<evidence type="ECO:0000313" key="5">
    <source>
        <dbReference type="Proteomes" id="UP000199415"/>
    </source>
</evidence>
<evidence type="ECO:0000256" key="1">
    <source>
        <dbReference type="SAM" id="MobiDB-lite"/>
    </source>
</evidence>
<dbReference type="EMBL" id="FNCE01000002">
    <property type="protein sequence ID" value="SDF82673.1"/>
    <property type="molecule type" value="Genomic_DNA"/>
</dbReference>
<evidence type="ECO:0000256" key="2">
    <source>
        <dbReference type="SAM" id="Phobius"/>
    </source>
</evidence>
<dbReference type="RefSeq" id="WP_143006165.1">
    <property type="nucleotide sequence ID" value="NZ_FNCE01000002.1"/>
</dbReference>
<gene>
    <name evidence="4" type="ORF">SAMN05216241_102476</name>
</gene>
<dbReference type="InterPro" id="IPR012422">
    <property type="entry name" value="Cyt_c_oxidase_su4_bac-aa3"/>
</dbReference>
<keyword evidence="5" id="KW-1185">Reference proteome</keyword>